<dbReference type="RefSeq" id="WP_275031293.1">
    <property type="nucleotide sequence ID" value="NZ_CP118615.1"/>
</dbReference>
<gene>
    <name evidence="1" type="ORF">PVK37_30515</name>
</gene>
<protein>
    <submittedName>
        <fullName evidence="1">Uncharacterized protein</fullName>
    </submittedName>
</protein>
<reference evidence="1 2" key="1">
    <citation type="submission" date="2023-02" db="EMBL/GenBank/DDBJ databases">
        <authorList>
            <person name="Mo P."/>
        </authorList>
    </citation>
    <scope>NUCLEOTIDE SEQUENCE [LARGE SCALE GENOMIC DNA]</scope>
    <source>
        <strain evidence="1 2">HUAS 3</strain>
    </source>
</reference>
<keyword evidence="2" id="KW-1185">Reference proteome</keyword>
<sequence length="234" mass="25733">MTEVLPTWITTAEAAVGKASDVAGTRKRVETLGKLQEALDRLLAELPGLAEAAELGKGYWWTGVTVPTSIDVDLRKLQHTANDPSERTVQRFERDLKEFLDRQIRVGIVALWSAHVKEVIGEMPEFARAIKMLGGADTGLKAQVAQLDNVVRPLETALRRPPKKADVQALKHATVLFEQIEKQLPARVRTFVIAATRPGGASVDLLDGVRDWLTEHNLLGSVRVRFGTSGDQKS</sequence>
<dbReference type="Proteomes" id="UP001219605">
    <property type="component" value="Chromosome"/>
</dbReference>
<name>A0ABY7ZNV6_9ACTN</name>
<evidence type="ECO:0000313" key="1">
    <source>
        <dbReference type="EMBL" id="WDZ84710.1"/>
    </source>
</evidence>
<dbReference type="EMBL" id="CP118615">
    <property type="protein sequence ID" value="WDZ84710.1"/>
    <property type="molecule type" value="Genomic_DNA"/>
</dbReference>
<evidence type="ECO:0000313" key="2">
    <source>
        <dbReference type="Proteomes" id="UP001219605"/>
    </source>
</evidence>
<organism evidence="1 2">
    <name type="scientific">Micromonospora cathayae</name>
    <dbReference type="NCBI Taxonomy" id="3028804"/>
    <lineage>
        <taxon>Bacteria</taxon>
        <taxon>Bacillati</taxon>
        <taxon>Actinomycetota</taxon>
        <taxon>Actinomycetes</taxon>
        <taxon>Micromonosporales</taxon>
        <taxon>Micromonosporaceae</taxon>
        <taxon>Micromonospora</taxon>
    </lineage>
</organism>
<proteinExistence type="predicted"/>
<accession>A0ABY7ZNV6</accession>